<comment type="caution">
    <text evidence="1">The sequence shown here is derived from an EMBL/GenBank/DDBJ whole genome shotgun (WGS) entry which is preliminary data.</text>
</comment>
<evidence type="ECO:0000313" key="2">
    <source>
        <dbReference type="Proteomes" id="UP000003240"/>
    </source>
</evidence>
<dbReference type="EMBL" id="AFGF01000102">
    <property type="protein sequence ID" value="EGO63618.1"/>
    <property type="molecule type" value="Genomic_DNA"/>
</dbReference>
<protein>
    <submittedName>
        <fullName evidence="1">Stage III sporulation protein SpoAB</fullName>
    </submittedName>
</protein>
<dbReference type="RefSeq" id="WP_004095874.1">
    <property type="nucleotide sequence ID" value="NZ_AFGF01000102.1"/>
</dbReference>
<dbReference type="STRING" id="1009370.ALO_11904"/>
<dbReference type="eggNOG" id="ENOG5032S0Q">
    <property type="taxonomic scope" value="Bacteria"/>
</dbReference>
<dbReference type="PIRSF" id="PIRSF021435">
    <property type="entry name" value="SpoIIIAB"/>
    <property type="match status" value="1"/>
</dbReference>
<dbReference type="Proteomes" id="UP000003240">
    <property type="component" value="Unassembled WGS sequence"/>
</dbReference>
<gene>
    <name evidence="1" type="ORF">ALO_11904</name>
</gene>
<reference evidence="1 2" key="1">
    <citation type="journal article" date="2011" name="EMBO J.">
        <title>Structural diversity of bacterial flagellar motors.</title>
        <authorList>
            <person name="Chen S."/>
            <person name="Beeby M."/>
            <person name="Murphy G.E."/>
            <person name="Leadbetter J.R."/>
            <person name="Hendrixson D.R."/>
            <person name="Briegel A."/>
            <person name="Li Z."/>
            <person name="Shi J."/>
            <person name="Tocheva E.I."/>
            <person name="Muller A."/>
            <person name="Dobro M.J."/>
            <person name="Jensen G.J."/>
        </authorList>
    </citation>
    <scope>NUCLEOTIDE SEQUENCE [LARGE SCALE GENOMIC DNA]</scope>
    <source>
        <strain evidence="1 2">DSM 6540</strain>
    </source>
</reference>
<organism evidence="1 2">
    <name type="scientific">Acetonema longum DSM 6540</name>
    <dbReference type="NCBI Taxonomy" id="1009370"/>
    <lineage>
        <taxon>Bacteria</taxon>
        <taxon>Bacillati</taxon>
        <taxon>Bacillota</taxon>
        <taxon>Negativicutes</taxon>
        <taxon>Acetonemataceae</taxon>
        <taxon>Acetonema</taxon>
    </lineage>
</organism>
<dbReference type="OrthoDB" id="1957909at2"/>
<accession>F7NJX1</accession>
<dbReference type="InterPro" id="IPR014198">
    <property type="entry name" value="Spore_III_AB"/>
</dbReference>
<dbReference type="Pfam" id="PF09548">
    <property type="entry name" value="Spore_III_AB"/>
    <property type="match status" value="1"/>
</dbReference>
<keyword evidence="2" id="KW-1185">Reference proteome</keyword>
<dbReference type="AlphaFoldDB" id="F7NJX1"/>
<evidence type="ECO:0000313" key="1">
    <source>
        <dbReference type="EMBL" id="EGO63618.1"/>
    </source>
</evidence>
<proteinExistence type="predicted"/>
<sequence length="173" mass="19356">MWLKLTGSVLIVAAGSLFGFELAKRYIERPKQIRQLMNGIRSLQSYIHYAAMPLSEAFSQAARGVAAPVSDLLTATGAIMQKDTYLTPQEAITLAVKEMRCRLALNKAEVDDLILFAANLGFMNREEQQKYCGMILSQLEKYEQEALKVKEQNVTMYRYLGVCGGLTLVILIL</sequence>
<name>F7NJX1_9FIRM</name>